<dbReference type="InterPro" id="IPR002545">
    <property type="entry name" value="CheW-lke_dom"/>
</dbReference>
<dbReference type="GO" id="GO:0006935">
    <property type="term" value="P:chemotaxis"/>
    <property type="evidence" value="ECO:0007669"/>
    <property type="project" value="InterPro"/>
</dbReference>
<organism evidence="2 3">
    <name type="scientific">Thiohalobacter thiocyanaticus</name>
    <dbReference type="NCBI Taxonomy" id="585455"/>
    <lineage>
        <taxon>Bacteria</taxon>
        <taxon>Pseudomonadati</taxon>
        <taxon>Pseudomonadota</taxon>
        <taxon>Gammaproteobacteria</taxon>
        <taxon>Thiohalobacterales</taxon>
        <taxon>Thiohalobacteraceae</taxon>
        <taxon>Thiohalobacter</taxon>
    </lineage>
</organism>
<feature type="domain" description="CheW-like" evidence="1">
    <location>
        <begin position="7"/>
        <end position="151"/>
    </location>
</feature>
<proteinExistence type="predicted"/>
<gene>
    <name evidence="2" type="ORF">FOKN1_2996</name>
</gene>
<evidence type="ECO:0000313" key="2">
    <source>
        <dbReference type="EMBL" id="BAZ95353.1"/>
    </source>
</evidence>
<keyword evidence="3" id="KW-1185">Reference proteome</keyword>
<dbReference type="EMBL" id="AP018052">
    <property type="protein sequence ID" value="BAZ95353.1"/>
    <property type="molecule type" value="Genomic_DNA"/>
</dbReference>
<dbReference type="SMART" id="SM00260">
    <property type="entry name" value="CheW"/>
    <property type="match status" value="1"/>
</dbReference>
<dbReference type="OrthoDB" id="5765252at2"/>
<dbReference type="GO" id="GO:0007165">
    <property type="term" value="P:signal transduction"/>
    <property type="evidence" value="ECO:0007669"/>
    <property type="project" value="InterPro"/>
</dbReference>
<sequence>MDVVQDKVRSLLVPLRDRTLLVPNIAIAELIPWQDLAPVDSAPDWLMGILNWRGYELPVISFEAVRGDARPATDDQTHIAVMNSVRGEQGVPFYALVTAGIPHLARLGEGELQHTGAFDGVAASGELARVQFDNQRAIIPDLDALEALAADYVRQVA</sequence>
<name>A0A1Z4VV03_9GAMM</name>
<accession>A0A1Z4VV03</accession>
<evidence type="ECO:0000313" key="3">
    <source>
        <dbReference type="Proteomes" id="UP000218765"/>
    </source>
</evidence>
<reference evidence="2 3" key="1">
    <citation type="submission" date="2017-05" db="EMBL/GenBank/DDBJ databases">
        <title>Thiocyanate degradation by Thiohalobacter thiocyanaticus FOKN1.</title>
        <authorList>
            <person name="Oshiki M."/>
            <person name="Fukushima T."/>
            <person name="Kawano S."/>
            <person name="Nakagawa J."/>
        </authorList>
    </citation>
    <scope>NUCLEOTIDE SEQUENCE [LARGE SCALE GENOMIC DNA]</scope>
    <source>
        <strain evidence="2 3">FOKN1</strain>
    </source>
</reference>
<evidence type="ECO:0000259" key="1">
    <source>
        <dbReference type="PROSITE" id="PS50851"/>
    </source>
</evidence>
<dbReference type="SUPFAM" id="SSF50341">
    <property type="entry name" value="CheW-like"/>
    <property type="match status" value="1"/>
</dbReference>
<dbReference type="AlphaFoldDB" id="A0A1Z4VV03"/>
<dbReference type="RefSeq" id="WP_096367347.1">
    <property type="nucleotide sequence ID" value="NZ_AP018052.1"/>
</dbReference>
<dbReference type="Gene3D" id="2.40.50.180">
    <property type="entry name" value="CheA-289, Domain 4"/>
    <property type="match status" value="1"/>
</dbReference>
<dbReference type="Pfam" id="PF01584">
    <property type="entry name" value="CheW"/>
    <property type="match status" value="1"/>
</dbReference>
<dbReference type="PROSITE" id="PS50851">
    <property type="entry name" value="CHEW"/>
    <property type="match status" value="1"/>
</dbReference>
<dbReference type="InterPro" id="IPR036061">
    <property type="entry name" value="CheW-like_dom_sf"/>
</dbReference>
<dbReference type="Proteomes" id="UP000218765">
    <property type="component" value="Chromosome"/>
</dbReference>
<protein>
    <recommendedName>
        <fullName evidence="1">CheW-like domain-containing protein</fullName>
    </recommendedName>
</protein>
<dbReference type="KEGG" id="ttc:FOKN1_2996"/>